<keyword evidence="6 8" id="KW-0067">ATP-binding</keyword>
<dbReference type="PANTHER" id="PTHR43210:SF5">
    <property type="entry name" value="DETHIOBIOTIN SYNTHETASE"/>
    <property type="match status" value="1"/>
</dbReference>
<comment type="function">
    <text evidence="8">Catalyzes a mechanistically unusual reaction, the ATP-dependent insertion of CO2 between the N7 and N8 nitrogen atoms of 7,8-diaminopelargonic acid (DAPA, also called 7,8-diammoniononanoate) to form a ureido ring.</text>
</comment>
<dbReference type="GO" id="GO:0042803">
    <property type="term" value="F:protein homodimerization activity"/>
    <property type="evidence" value="ECO:0007669"/>
    <property type="project" value="UniProtKB-ARBA"/>
</dbReference>
<feature type="binding site" evidence="8">
    <location>
        <position position="55"/>
    </location>
    <ligand>
        <name>Mg(2+)</name>
        <dbReference type="ChEBI" id="CHEBI:18420"/>
    </ligand>
</feature>
<dbReference type="GO" id="GO:0004141">
    <property type="term" value="F:dethiobiotin synthase activity"/>
    <property type="evidence" value="ECO:0007669"/>
    <property type="project" value="UniProtKB-UniRule"/>
</dbReference>
<evidence type="ECO:0000256" key="3">
    <source>
        <dbReference type="ARBA" id="ARBA00022723"/>
    </source>
</evidence>
<organism evidence="9 10">
    <name type="scientific">Chiayiivirga flava</name>
    <dbReference type="NCBI Taxonomy" id="659595"/>
    <lineage>
        <taxon>Bacteria</taxon>
        <taxon>Pseudomonadati</taxon>
        <taxon>Pseudomonadota</taxon>
        <taxon>Gammaproteobacteria</taxon>
        <taxon>Lysobacterales</taxon>
        <taxon>Lysobacteraceae</taxon>
        <taxon>Chiayiivirga</taxon>
    </lineage>
</organism>
<comment type="subunit">
    <text evidence="8">Homodimer.</text>
</comment>
<proteinExistence type="inferred from homology"/>
<dbReference type="EMBL" id="JACHHP010000002">
    <property type="protein sequence ID" value="MBB5208049.1"/>
    <property type="molecule type" value="Genomic_DNA"/>
</dbReference>
<dbReference type="CDD" id="cd03109">
    <property type="entry name" value="DTBS"/>
    <property type="match status" value="1"/>
</dbReference>
<dbReference type="GO" id="GO:0005524">
    <property type="term" value="F:ATP binding"/>
    <property type="evidence" value="ECO:0007669"/>
    <property type="project" value="UniProtKB-UniRule"/>
</dbReference>
<comment type="subcellular location">
    <subcellularLocation>
        <location evidence="8">Cytoplasm</location>
    </subcellularLocation>
</comment>
<gene>
    <name evidence="8" type="primary">bioD</name>
    <name evidence="9" type="ORF">HNQ52_001578</name>
</gene>
<sequence>MSHAFFVTGTDTGIGKTVASVALLHALRARGQRAVGMKPVASGCDATPEGLRNDDALALQAASDPPPMYADVNPFAFADPTTPELAAALDGGRVALAPLQAAFTRLRGQADAVVVEGAGGWLAPWGPGLLQSDFVRALDLPVILVVGLRLGGISHAWLTARAIRADGLRLAGWIGNAIDPHWRHPDANRAILARGLEAPCLGVLPHGSDTGAAAGAHALRLDALLTAPPAPQRDCVT</sequence>
<dbReference type="GO" id="GO:0009102">
    <property type="term" value="P:biotin biosynthetic process"/>
    <property type="evidence" value="ECO:0007669"/>
    <property type="project" value="UniProtKB-UniRule"/>
</dbReference>
<dbReference type="Pfam" id="PF13500">
    <property type="entry name" value="AAA_26"/>
    <property type="match status" value="1"/>
</dbReference>
<dbReference type="PANTHER" id="PTHR43210">
    <property type="entry name" value="DETHIOBIOTIN SYNTHETASE"/>
    <property type="match status" value="1"/>
</dbReference>
<comment type="caution">
    <text evidence="9">The sequence shown here is derived from an EMBL/GenBank/DDBJ whole genome shotgun (WGS) entry which is preliminary data.</text>
</comment>
<evidence type="ECO:0000256" key="7">
    <source>
        <dbReference type="ARBA" id="ARBA00022842"/>
    </source>
</evidence>
<dbReference type="RefSeq" id="WP_183960552.1">
    <property type="nucleotide sequence ID" value="NZ_JACHHP010000002.1"/>
</dbReference>
<evidence type="ECO:0000256" key="6">
    <source>
        <dbReference type="ARBA" id="ARBA00022840"/>
    </source>
</evidence>
<dbReference type="InterPro" id="IPR004472">
    <property type="entry name" value="DTB_synth_BioD"/>
</dbReference>
<dbReference type="FunFam" id="3.40.50.300:FF:000292">
    <property type="entry name" value="ATP-dependent dethiobiotin synthetase BioD"/>
    <property type="match status" value="1"/>
</dbReference>
<dbReference type="AlphaFoldDB" id="A0A7W8D512"/>
<comment type="catalytic activity">
    <reaction evidence="8">
        <text>(7R,8S)-7,8-diammoniononanoate + CO2 + ATP = (4R,5S)-dethiobiotin + ADP + phosphate + 3 H(+)</text>
        <dbReference type="Rhea" id="RHEA:15805"/>
        <dbReference type="ChEBI" id="CHEBI:15378"/>
        <dbReference type="ChEBI" id="CHEBI:16526"/>
        <dbReference type="ChEBI" id="CHEBI:30616"/>
        <dbReference type="ChEBI" id="CHEBI:43474"/>
        <dbReference type="ChEBI" id="CHEBI:149469"/>
        <dbReference type="ChEBI" id="CHEBI:149473"/>
        <dbReference type="ChEBI" id="CHEBI:456216"/>
        <dbReference type="EC" id="6.3.3.3"/>
    </reaction>
</comment>
<keyword evidence="5 8" id="KW-0093">Biotin biosynthesis</keyword>
<keyword evidence="3 8" id="KW-0479">Metal-binding</keyword>
<feature type="binding site" evidence="8">
    <location>
        <begin position="116"/>
        <end position="119"/>
    </location>
    <ligand>
        <name>ATP</name>
        <dbReference type="ChEBI" id="CHEBI:30616"/>
    </ligand>
</feature>
<feature type="binding site" evidence="8">
    <location>
        <position position="17"/>
    </location>
    <ligand>
        <name>Mg(2+)</name>
        <dbReference type="ChEBI" id="CHEBI:18420"/>
    </ligand>
</feature>
<evidence type="ECO:0000256" key="1">
    <source>
        <dbReference type="ARBA" id="ARBA00022490"/>
    </source>
</evidence>
<dbReference type="NCBIfam" id="TIGR00347">
    <property type="entry name" value="bioD"/>
    <property type="match status" value="1"/>
</dbReference>
<comment type="similarity">
    <text evidence="8">Belongs to the dethiobiotin synthetase family.</text>
</comment>
<evidence type="ECO:0000256" key="5">
    <source>
        <dbReference type="ARBA" id="ARBA00022756"/>
    </source>
</evidence>
<dbReference type="GO" id="GO:0000287">
    <property type="term" value="F:magnesium ion binding"/>
    <property type="evidence" value="ECO:0007669"/>
    <property type="project" value="UniProtKB-UniRule"/>
</dbReference>
<feature type="binding site" evidence="8">
    <location>
        <begin position="205"/>
        <end position="207"/>
    </location>
    <ligand>
        <name>ATP</name>
        <dbReference type="ChEBI" id="CHEBI:30616"/>
    </ligand>
</feature>
<feature type="binding site" evidence="8">
    <location>
        <position position="116"/>
    </location>
    <ligand>
        <name>Mg(2+)</name>
        <dbReference type="ChEBI" id="CHEBI:18420"/>
    </ligand>
</feature>
<reference evidence="9 10" key="1">
    <citation type="submission" date="2020-08" db="EMBL/GenBank/DDBJ databases">
        <title>Genomic Encyclopedia of Type Strains, Phase IV (KMG-IV): sequencing the most valuable type-strain genomes for metagenomic binning, comparative biology and taxonomic classification.</title>
        <authorList>
            <person name="Goeker M."/>
        </authorList>
    </citation>
    <scope>NUCLEOTIDE SEQUENCE [LARGE SCALE GENOMIC DNA]</scope>
    <source>
        <strain evidence="9 10">DSM 24163</strain>
    </source>
</reference>
<keyword evidence="2 8" id="KW-0436">Ligase</keyword>
<evidence type="ECO:0000256" key="2">
    <source>
        <dbReference type="ARBA" id="ARBA00022598"/>
    </source>
</evidence>
<dbReference type="InterPro" id="IPR027417">
    <property type="entry name" value="P-loop_NTPase"/>
</dbReference>
<evidence type="ECO:0000313" key="10">
    <source>
        <dbReference type="Proteomes" id="UP000521199"/>
    </source>
</evidence>
<keyword evidence="1 8" id="KW-0963">Cytoplasm</keyword>
<dbReference type="HAMAP" id="MF_00336">
    <property type="entry name" value="BioD"/>
    <property type="match status" value="1"/>
</dbReference>
<feature type="active site" evidence="8">
    <location>
        <position position="38"/>
    </location>
</feature>
<dbReference type="EC" id="6.3.3.3" evidence="8"/>
<comment type="pathway">
    <text evidence="8">Cofactor biosynthesis; biotin biosynthesis; biotin from 7,8-diaminononanoate: step 1/2.</text>
</comment>
<dbReference type="GO" id="GO:0005829">
    <property type="term" value="C:cytosol"/>
    <property type="evidence" value="ECO:0007669"/>
    <property type="project" value="TreeGrafter"/>
</dbReference>
<feature type="binding site" evidence="8">
    <location>
        <begin position="13"/>
        <end position="18"/>
    </location>
    <ligand>
        <name>ATP</name>
        <dbReference type="ChEBI" id="CHEBI:30616"/>
    </ligand>
</feature>
<keyword evidence="7 8" id="KW-0460">Magnesium</keyword>
<accession>A0A7W8D512</accession>
<dbReference type="SUPFAM" id="SSF52540">
    <property type="entry name" value="P-loop containing nucleoside triphosphate hydrolases"/>
    <property type="match status" value="1"/>
</dbReference>
<keyword evidence="4 8" id="KW-0547">Nucleotide-binding</keyword>
<feature type="binding site" evidence="8">
    <location>
        <position position="55"/>
    </location>
    <ligand>
        <name>ATP</name>
        <dbReference type="ChEBI" id="CHEBI:30616"/>
    </ligand>
</feature>
<evidence type="ECO:0000256" key="8">
    <source>
        <dbReference type="HAMAP-Rule" id="MF_00336"/>
    </source>
</evidence>
<dbReference type="PIRSF" id="PIRSF006755">
    <property type="entry name" value="DTB_synth"/>
    <property type="match status" value="1"/>
</dbReference>
<comment type="cofactor">
    <cofactor evidence="8">
        <name>Mg(2+)</name>
        <dbReference type="ChEBI" id="CHEBI:18420"/>
    </cofactor>
</comment>
<feature type="binding site" evidence="8">
    <location>
        <position position="42"/>
    </location>
    <ligand>
        <name>substrate</name>
    </ligand>
</feature>
<name>A0A7W8D512_9GAMM</name>
<keyword evidence="10" id="KW-1185">Reference proteome</keyword>
<dbReference type="Proteomes" id="UP000521199">
    <property type="component" value="Unassembled WGS sequence"/>
</dbReference>
<protein>
    <recommendedName>
        <fullName evidence="8">ATP-dependent dethiobiotin synthetase BioD</fullName>
        <ecNumber evidence="8">6.3.3.3</ecNumber>
    </recommendedName>
    <alternativeName>
        <fullName evidence="8">DTB synthetase</fullName>
        <shortName evidence="8">DTBS</shortName>
    </alternativeName>
    <alternativeName>
        <fullName evidence="8">Dethiobiotin synthase</fullName>
    </alternativeName>
</protein>
<comment type="caution">
    <text evidence="8">Lacks conserved residue(s) required for the propagation of feature annotation.</text>
</comment>
<evidence type="ECO:0000256" key="4">
    <source>
        <dbReference type="ARBA" id="ARBA00022741"/>
    </source>
</evidence>
<evidence type="ECO:0000313" key="9">
    <source>
        <dbReference type="EMBL" id="MBB5208049.1"/>
    </source>
</evidence>
<dbReference type="UniPathway" id="UPA00078">
    <property type="reaction ID" value="UER00161"/>
</dbReference>
<dbReference type="Gene3D" id="3.40.50.300">
    <property type="entry name" value="P-loop containing nucleotide triphosphate hydrolases"/>
    <property type="match status" value="1"/>
</dbReference>